<gene>
    <name evidence="1" type="ORF">GQ607_013039</name>
</gene>
<keyword evidence="2" id="KW-1185">Reference proteome</keyword>
<reference evidence="1 2" key="1">
    <citation type="submission" date="2019-12" db="EMBL/GenBank/DDBJ databases">
        <title>A genome sequence resource for the geographically widespread anthracnose pathogen Colletotrichum asianum.</title>
        <authorList>
            <person name="Meng Y."/>
        </authorList>
    </citation>
    <scope>NUCLEOTIDE SEQUENCE [LARGE SCALE GENOMIC DNA]</scope>
    <source>
        <strain evidence="1 2">ICMP 18580</strain>
    </source>
</reference>
<sequence>MRRNSYKAAVIFPAFRDQTPQTSRIRSLSYSSQSPPTHFLQDFNLNHHHQDVLLQADPYCGYRPPVRQRWRSGRLKDRKPRNSGVLRRQVQLRQGFLRLRTLWWM</sequence>
<dbReference type="EMBL" id="WOWK01000091">
    <property type="protein sequence ID" value="KAF0319788.1"/>
    <property type="molecule type" value="Genomic_DNA"/>
</dbReference>
<protein>
    <submittedName>
        <fullName evidence="1">Uncharacterized protein</fullName>
    </submittedName>
</protein>
<evidence type="ECO:0000313" key="2">
    <source>
        <dbReference type="Proteomes" id="UP000434172"/>
    </source>
</evidence>
<accession>A0A8H3W7V1</accession>
<organism evidence="1 2">
    <name type="scientific">Colletotrichum asianum</name>
    <dbReference type="NCBI Taxonomy" id="702518"/>
    <lineage>
        <taxon>Eukaryota</taxon>
        <taxon>Fungi</taxon>
        <taxon>Dikarya</taxon>
        <taxon>Ascomycota</taxon>
        <taxon>Pezizomycotina</taxon>
        <taxon>Sordariomycetes</taxon>
        <taxon>Hypocreomycetidae</taxon>
        <taxon>Glomerellales</taxon>
        <taxon>Glomerellaceae</taxon>
        <taxon>Colletotrichum</taxon>
        <taxon>Colletotrichum gloeosporioides species complex</taxon>
    </lineage>
</organism>
<comment type="caution">
    <text evidence="1">The sequence shown here is derived from an EMBL/GenBank/DDBJ whole genome shotgun (WGS) entry which is preliminary data.</text>
</comment>
<name>A0A8H3W7V1_9PEZI</name>
<proteinExistence type="predicted"/>
<evidence type="ECO:0000313" key="1">
    <source>
        <dbReference type="EMBL" id="KAF0319788.1"/>
    </source>
</evidence>
<dbReference type="Proteomes" id="UP000434172">
    <property type="component" value="Unassembled WGS sequence"/>
</dbReference>
<dbReference type="AlphaFoldDB" id="A0A8H3W7V1"/>